<name>A0A087UXZ6_STEMI</name>
<dbReference type="InterPro" id="IPR050464">
    <property type="entry name" value="Zeta_carotene_desat/Oxidored"/>
</dbReference>
<dbReference type="Pfam" id="PF01593">
    <property type="entry name" value="Amino_oxidase"/>
    <property type="match status" value="1"/>
</dbReference>
<dbReference type="GO" id="GO:0006783">
    <property type="term" value="P:heme biosynthetic process"/>
    <property type="evidence" value="ECO:0007669"/>
    <property type="project" value="TreeGrafter"/>
</dbReference>
<dbReference type="GO" id="GO:0004729">
    <property type="term" value="F:oxygen-dependent protoporphyrinogen oxidase activity"/>
    <property type="evidence" value="ECO:0007669"/>
    <property type="project" value="TreeGrafter"/>
</dbReference>
<feature type="non-terminal residue" evidence="2">
    <location>
        <position position="168"/>
    </location>
</feature>
<dbReference type="GO" id="GO:0005743">
    <property type="term" value="C:mitochondrial inner membrane"/>
    <property type="evidence" value="ECO:0007669"/>
    <property type="project" value="TreeGrafter"/>
</dbReference>
<proteinExistence type="predicted"/>
<evidence type="ECO:0000259" key="1">
    <source>
        <dbReference type="Pfam" id="PF01593"/>
    </source>
</evidence>
<keyword evidence="3" id="KW-1185">Reference proteome</keyword>
<dbReference type="OrthoDB" id="419752at2759"/>
<evidence type="ECO:0000313" key="3">
    <source>
        <dbReference type="Proteomes" id="UP000054359"/>
    </source>
</evidence>
<dbReference type="AlphaFoldDB" id="A0A087UXZ6"/>
<dbReference type="Gene3D" id="3.50.50.60">
    <property type="entry name" value="FAD/NAD(P)-binding domain"/>
    <property type="match status" value="1"/>
</dbReference>
<organism evidence="2 3">
    <name type="scientific">Stegodyphus mimosarum</name>
    <name type="common">African social velvet spider</name>
    <dbReference type="NCBI Taxonomy" id="407821"/>
    <lineage>
        <taxon>Eukaryota</taxon>
        <taxon>Metazoa</taxon>
        <taxon>Ecdysozoa</taxon>
        <taxon>Arthropoda</taxon>
        <taxon>Chelicerata</taxon>
        <taxon>Arachnida</taxon>
        <taxon>Araneae</taxon>
        <taxon>Araneomorphae</taxon>
        <taxon>Entelegynae</taxon>
        <taxon>Eresoidea</taxon>
        <taxon>Eresidae</taxon>
        <taxon>Stegodyphus</taxon>
    </lineage>
</organism>
<dbReference type="OMA" id="VYDSCSF"/>
<dbReference type="PANTHER" id="PTHR42923">
    <property type="entry name" value="PROTOPORPHYRINOGEN OXIDASE"/>
    <property type="match status" value="1"/>
</dbReference>
<evidence type="ECO:0000313" key="2">
    <source>
        <dbReference type="EMBL" id="KFM82235.1"/>
    </source>
</evidence>
<gene>
    <name evidence="2" type="ORF">X975_10813</name>
</gene>
<dbReference type="InterPro" id="IPR002937">
    <property type="entry name" value="Amino_oxidase"/>
</dbReference>
<dbReference type="EMBL" id="KK122208">
    <property type="protein sequence ID" value="KFM82235.1"/>
    <property type="molecule type" value="Genomic_DNA"/>
</dbReference>
<feature type="domain" description="Amine oxidase" evidence="1">
    <location>
        <begin position="4"/>
        <end position="95"/>
    </location>
</feature>
<dbReference type="STRING" id="407821.A0A087UXZ6"/>
<dbReference type="SUPFAM" id="SSF54373">
    <property type="entry name" value="FAD-linked reductases, C-terminal domain"/>
    <property type="match status" value="1"/>
</dbReference>
<reference evidence="2 3" key="1">
    <citation type="submission" date="2013-11" db="EMBL/GenBank/DDBJ databases">
        <title>Genome sequencing of Stegodyphus mimosarum.</title>
        <authorList>
            <person name="Bechsgaard J."/>
        </authorList>
    </citation>
    <scope>NUCLEOTIDE SEQUENCE [LARGE SCALE GENOMIC DNA]</scope>
</reference>
<accession>A0A087UXZ6</accession>
<dbReference type="Proteomes" id="UP000054359">
    <property type="component" value="Unassembled WGS sequence"/>
</dbReference>
<dbReference type="PANTHER" id="PTHR42923:SF3">
    <property type="entry name" value="PROTOPORPHYRINOGEN OXIDASE"/>
    <property type="match status" value="1"/>
</dbReference>
<protein>
    <submittedName>
        <fullName evidence="2">Protoporphyrinogen oxidase</fullName>
    </submittedName>
</protein>
<sequence length="168" mass="18743">MSISSVDVAVVYFEFENNVLKKNGFGFLAPSFEDSKVLGVVFDSCLFPELNGKSKTRLTCMMGGRWFRDILGDPEAVSEELILSIALKEVQKHLSISQLPVRHKVIIQRNCIPQYVVGHHKKLIAIDNEIKKHNLCLTVLGASYEGAGVPDCIYTSKLGVQKYLESLQ</sequence>
<dbReference type="InterPro" id="IPR036188">
    <property type="entry name" value="FAD/NAD-bd_sf"/>
</dbReference>